<gene>
    <name evidence="1" type="ORF">ANN_13341</name>
</gene>
<reference evidence="1 2" key="1">
    <citation type="journal article" date="2022" name="Allergy">
        <title>Genome assembly and annotation of Periplaneta americana reveal a comprehensive cockroach allergen profile.</title>
        <authorList>
            <person name="Wang L."/>
            <person name="Xiong Q."/>
            <person name="Saelim N."/>
            <person name="Wang L."/>
            <person name="Nong W."/>
            <person name="Wan A.T."/>
            <person name="Shi M."/>
            <person name="Liu X."/>
            <person name="Cao Q."/>
            <person name="Hui J.H.L."/>
            <person name="Sookrung N."/>
            <person name="Leung T.F."/>
            <person name="Tungtrongchitr A."/>
            <person name="Tsui S.K.W."/>
        </authorList>
    </citation>
    <scope>NUCLEOTIDE SEQUENCE [LARGE SCALE GENOMIC DNA]</scope>
    <source>
        <strain evidence="1">PWHHKU_190912</strain>
    </source>
</reference>
<evidence type="ECO:0000313" key="1">
    <source>
        <dbReference type="EMBL" id="KAJ4446644.1"/>
    </source>
</evidence>
<proteinExistence type="predicted"/>
<dbReference type="EMBL" id="JAJSOF020000009">
    <property type="protein sequence ID" value="KAJ4446644.1"/>
    <property type="molecule type" value="Genomic_DNA"/>
</dbReference>
<keyword evidence="2" id="KW-1185">Reference proteome</keyword>
<sequence length="343" mass="40691">MDGISDSEMAFWQHSCEQYGMKINANKTNAMVIGRKIQKINLRILNDAVEQVDSFKYLGCTTIRNEAVLERVDEERMMLKLIRKRKRNWLSHWLRRNCLLKDAMEEMVNERRVRGRRRYQMIDDIKIYGSYGETKRKAENRKDWRMLSLQLAGQNYTDSLHNNLSDYLENMPLASCRQLFFIHNVAPSHFSLSARWIGRGGPIAWPLRSPDLSPRTFTFRDTKVFSIVDYCYELIAEVVLTCLFEFDIRLKAEPNRWRHSLSQTDLHSVLSRDWICMFIEFLKPGAERWPVFCLDCKPVLSVLRFARSLRGHVQTILLQRAYLVLPYYTEYERLRIFPVVVDM</sequence>
<organism evidence="1 2">
    <name type="scientific">Periplaneta americana</name>
    <name type="common">American cockroach</name>
    <name type="synonym">Blatta americana</name>
    <dbReference type="NCBI Taxonomy" id="6978"/>
    <lineage>
        <taxon>Eukaryota</taxon>
        <taxon>Metazoa</taxon>
        <taxon>Ecdysozoa</taxon>
        <taxon>Arthropoda</taxon>
        <taxon>Hexapoda</taxon>
        <taxon>Insecta</taxon>
        <taxon>Pterygota</taxon>
        <taxon>Neoptera</taxon>
        <taxon>Polyneoptera</taxon>
        <taxon>Dictyoptera</taxon>
        <taxon>Blattodea</taxon>
        <taxon>Blattoidea</taxon>
        <taxon>Blattidae</taxon>
        <taxon>Blattinae</taxon>
        <taxon>Periplaneta</taxon>
    </lineage>
</organism>
<dbReference type="Proteomes" id="UP001148838">
    <property type="component" value="Unassembled WGS sequence"/>
</dbReference>
<evidence type="ECO:0000313" key="2">
    <source>
        <dbReference type="Proteomes" id="UP001148838"/>
    </source>
</evidence>
<evidence type="ECO:0008006" key="3">
    <source>
        <dbReference type="Google" id="ProtNLM"/>
    </source>
</evidence>
<comment type="caution">
    <text evidence="1">The sequence shown here is derived from an EMBL/GenBank/DDBJ whole genome shotgun (WGS) entry which is preliminary data.</text>
</comment>
<protein>
    <recommendedName>
        <fullName evidence="3">Reverse transcriptase</fullName>
    </recommendedName>
</protein>
<accession>A0ABQ8TL80</accession>
<name>A0ABQ8TL80_PERAM</name>